<keyword evidence="7 9" id="KW-1133">Transmembrane helix</keyword>
<reference evidence="10" key="1">
    <citation type="submission" date="2020-05" db="EMBL/GenBank/DDBJ databases">
        <authorList>
            <person name="Chiriac C."/>
            <person name="Salcher M."/>
            <person name="Ghai R."/>
            <person name="Kavagutti S V."/>
        </authorList>
    </citation>
    <scope>NUCLEOTIDE SEQUENCE</scope>
</reference>
<evidence type="ECO:0000256" key="3">
    <source>
        <dbReference type="ARBA" id="ARBA00022475"/>
    </source>
</evidence>
<keyword evidence="4" id="KW-0997">Cell inner membrane</keyword>
<feature type="transmembrane region" description="Helical" evidence="9">
    <location>
        <begin position="69"/>
        <end position="89"/>
    </location>
</feature>
<dbReference type="InterPro" id="IPR001851">
    <property type="entry name" value="ABC_transp_permease"/>
</dbReference>
<dbReference type="GO" id="GO:0022857">
    <property type="term" value="F:transmembrane transporter activity"/>
    <property type="evidence" value="ECO:0007669"/>
    <property type="project" value="InterPro"/>
</dbReference>
<feature type="transmembrane region" description="Helical" evidence="9">
    <location>
        <begin position="39"/>
        <end position="63"/>
    </location>
</feature>
<feature type="transmembrane region" description="Helical" evidence="9">
    <location>
        <begin position="277"/>
        <end position="296"/>
    </location>
</feature>
<dbReference type="PANTHER" id="PTHR32196">
    <property type="entry name" value="ABC TRANSPORTER PERMEASE PROTEIN YPHD-RELATED-RELATED"/>
    <property type="match status" value="1"/>
</dbReference>
<comment type="subcellular location">
    <subcellularLocation>
        <location evidence="1">Cell membrane</location>
        <topology evidence="1">Multi-pass membrane protein</topology>
    </subcellularLocation>
</comment>
<evidence type="ECO:0000256" key="1">
    <source>
        <dbReference type="ARBA" id="ARBA00004651"/>
    </source>
</evidence>
<keyword evidence="5" id="KW-0762">Sugar transport</keyword>
<feature type="transmembrane region" description="Helical" evidence="9">
    <location>
        <begin position="325"/>
        <end position="345"/>
    </location>
</feature>
<evidence type="ECO:0000256" key="4">
    <source>
        <dbReference type="ARBA" id="ARBA00022519"/>
    </source>
</evidence>
<sequence>MSATQVTDVDIPEAGDTGGLGKALRDYFIRVKGGEVGSLPAVAGLIVLIALFSILQGGTFFTALNFANLINQGTAVIVLAMGLVFVLLLGEIDLSAGFAAGTAAAVLAVGLTKYGLPWPLALIACLLTGLVIGLIIGLLVARLGIPSFVVTLAAFLGLQGVMLLIIGEGGTIGIQNDFLLAIMNRNMPVWTGWLLWLLVILGYAFVTFRAIRARKAAGLSGSSASVWAAKVVSLAILLGVGVYLLNGERQIVRAGKQSCVIMGPPNEPVGCIPILQGVPWAVLVVLLLLVGLTFLLSRTSFGRHVYAVGGNTEAARRAGIKVSSIKITCFMICSTLAAVAGVLLASRDNSVSPTTGGAQTLLFAVGAAVIGGTSLFGGRGRVVDAIVGGLVVAVIANGLPLITSQSGIQYVVTGGVLLVAASVDALSRRRSSASGR</sequence>
<evidence type="ECO:0000256" key="5">
    <source>
        <dbReference type="ARBA" id="ARBA00022597"/>
    </source>
</evidence>
<keyword evidence="2" id="KW-0813">Transport</keyword>
<evidence type="ECO:0000256" key="9">
    <source>
        <dbReference type="SAM" id="Phobius"/>
    </source>
</evidence>
<feature type="transmembrane region" description="Helical" evidence="9">
    <location>
        <begin position="120"/>
        <end position="141"/>
    </location>
</feature>
<dbReference type="PANTHER" id="PTHR32196:SF32">
    <property type="entry name" value="XYLOSE TRANSPORT SYSTEM PERMEASE PROTEIN XYLH"/>
    <property type="match status" value="1"/>
</dbReference>
<accession>A0A6J7LAX7</accession>
<keyword evidence="3" id="KW-1003">Cell membrane</keyword>
<dbReference type="GO" id="GO:0005886">
    <property type="term" value="C:plasma membrane"/>
    <property type="evidence" value="ECO:0007669"/>
    <property type="project" value="UniProtKB-SubCell"/>
</dbReference>
<name>A0A6J7LAX7_9ZZZZ</name>
<evidence type="ECO:0000256" key="2">
    <source>
        <dbReference type="ARBA" id="ARBA00022448"/>
    </source>
</evidence>
<feature type="transmembrane region" description="Helical" evidence="9">
    <location>
        <begin position="227"/>
        <end position="245"/>
    </location>
</feature>
<gene>
    <name evidence="10" type="ORF">UFOPK3772_02472</name>
</gene>
<feature type="transmembrane region" description="Helical" evidence="9">
    <location>
        <begin position="357"/>
        <end position="376"/>
    </location>
</feature>
<feature type="transmembrane region" description="Helical" evidence="9">
    <location>
        <begin position="148"/>
        <end position="167"/>
    </location>
</feature>
<evidence type="ECO:0000313" key="10">
    <source>
        <dbReference type="EMBL" id="CAB4964162.1"/>
    </source>
</evidence>
<dbReference type="CDD" id="cd06579">
    <property type="entry name" value="TM_PBP1_transp_AraH_like"/>
    <property type="match status" value="1"/>
</dbReference>
<feature type="transmembrane region" description="Helical" evidence="9">
    <location>
        <begin position="383"/>
        <end position="402"/>
    </location>
</feature>
<dbReference type="AlphaFoldDB" id="A0A6J7LAX7"/>
<organism evidence="10">
    <name type="scientific">freshwater metagenome</name>
    <dbReference type="NCBI Taxonomy" id="449393"/>
    <lineage>
        <taxon>unclassified sequences</taxon>
        <taxon>metagenomes</taxon>
        <taxon>ecological metagenomes</taxon>
    </lineage>
</organism>
<dbReference type="EMBL" id="CAFBNE010000095">
    <property type="protein sequence ID" value="CAB4964162.1"/>
    <property type="molecule type" value="Genomic_DNA"/>
</dbReference>
<keyword evidence="8 9" id="KW-0472">Membrane</keyword>
<protein>
    <submittedName>
        <fullName evidence="10">Unannotated protein</fullName>
    </submittedName>
</protein>
<feature type="transmembrane region" description="Helical" evidence="9">
    <location>
        <begin position="408"/>
        <end position="426"/>
    </location>
</feature>
<evidence type="ECO:0000256" key="7">
    <source>
        <dbReference type="ARBA" id="ARBA00022989"/>
    </source>
</evidence>
<evidence type="ECO:0000256" key="8">
    <source>
        <dbReference type="ARBA" id="ARBA00023136"/>
    </source>
</evidence>
<keyword evidence="6 9" id="KW-0812">Transmembrane</keyword>
<feature type="transmembrane region" description="Helical" evidence="9">
    <location>
        <begin position="187"/>
        <end position="206"/>
    </location>
</feature>
<evidence type="ECO:0000256" key="6">
    <source>
        <dbReference type="ARBA" id="ARBA00022692"/>
    </source>
</evidence>
<dbReference type="Pfam" id="PF02653">
    <property type="entry name" value="BPD_transp_2"/>
    <property type="match status" value="2"/>
</dbReference>
<proteinExistence type="predicted"/>